<name>G7KEV7_MEDTR</name>
<accession>G7KEV7</accession>
<keyword evidence="3" id="KW-1185">Reference proteome</keyword>
<organism evidence="1 3">
    <name type="scientific">Medicago truncatula</name>
    <name type="common">Barrel medic</name>
    <name type="synonym">Medicago tribuloides</name>
    <dbReference type="NCBI Taxonomy" id="3880"/>
    <lineage>
        <taxon>Eukaryota</taxon>
        <taxon>Viridiplantae</taxon>
        <taxon>Streptophyta</taxon>
        <taxon>Embryophyta</taxon>
        <taxon>Tracheophyta</taxon>
        <taxon>Spermatophyta</taxon>
        <taxon>Magnoliopsida</taxon>
        <taxon>eudicotyledons</taxon>
        <taxon>Gunneridae</taxon>
        <taxon>Pentapetalae</taxon>
        <taxon>rosids</taxon>
        <taxon>fabids</taxon>
        <taxon>Fabales</taxon>
        <taxon>Fabaceae</taxon>
        <taxon>Papilionoideae</taxon>
        <taxon>50 kb inversion clade</taxon>
        <taxon>NPAAA clade</taxon>
        <taxon>Hologalegina</taxon>
        <taxon>IRL clade</taxon>
        <taxon>Trifolieae</taxon>
        <taxon>Medicago</taxon>
    </lineage>
</organism>
<evidence type="ECO:0000313" key="2">
    <source>
        <dbReference type="EnsemblPlants" id="AES94164"/>
    </source>
</evidence>
<evidence type="ECO:0000313" key="1">
    <source>
        <dbReference type="EMBL" id="AES94164.1"/>
    </source>
</evidence>
<dbReference type="EnsemblPlants" id="AES94164">
    <property type="protein sequence ID" value="AES94164"/>
    <property type="gene ID" value="MTR_5g011430"/>
</dbReference>
<reference evidence="1 3" key="2">
    <citation type="journal article" date="2014" name="BMC Genomics">
        <title>An improved genome release (version Mt4.0) for the model legume Medicago truncatula.</title>
        <authorList>
            <person name="Tang H."/>
            <person name="Krishnakumar V."/>
            <person name="Bidwell S."/>
            <person name="Rosen B."/>
            <person name="Chan A."/>
            <person name="Zhou S."/>
            <person name="Gentzbittel L."/>
            <person name="Childs K.L."/>
            <person name="Yandell M."/>
            <person name="Gundlach H."/>
            <person name="Mayer K.F."/>
            <person name="Schwartz D.C."/>
            <person name="Town C.D."/>
        </authorList>
    </citation>
    <scope>GENOME REANNOTATION</scope>
    <source>
        <strain evidence="2 3">cv. Jemalong A17</strain>
    </source>
</reference>
<proteinExistence type="predicted"/>
<dbReference type="AlphaFoldDB" id="G7KEV7"/>
<evidence type="ECO:0000313" key="3">
    <source>
        <dbReference type="Proteomes" id="UP000002051"/>
    </source>
</evidence>
<dbReference type="EMBL" id="CM001221">
    <property type="protein sequence ID" value="AES94164.1"/>
    <property type="molecule type" value="Genomic_DNA"/>
</dbReference>
<protein>
    <submittedName>
        <fullName evidence="1 2">Uncharacterized protein</fullName>
    </submittedName>
</protein>
<reference evidence="1 3" key="1">
    <citation type="journal article" date="2011" name="Nature">
        <title>The Medicago genome provides insight into the evolution of rhizobial symbioses.</title>
        <authorList>
            <person name="Young N.D."/>
            <person name="Debelle F."/>
            <person name="Oldroyd G.E."/>
            <person name="Geurts R."/>
            <person name="Cannon S.B."/>
            <person name="Udvardi M.K."/>
            <person name="Benedito V.A."/>
            <person name="Mayer K.F."/>
            <person name="Gouzy J."/>
            <person name="Schoof H."/>
            <person name="Van de Peer Y."/>
            <person name="Proost S."/>
            <person name="Cook D.R."/>
            <person name="Meyers B.C."/>
            <person name="Spannagl M."/>
            <person name="Cheung F."/>
            <person name="De Mita S."/>
            <person name="Krishnakumar V."/>
            <person name="Gundlach H."/>
            <person name="Zhou S."/>
            <person name="Mudge J."/>
            <person name="Bharti A.K."/>
            <person name="Murray J.D."/>
            <person name="Naoumkina M.A."/>
            <person name="Rosen B."/>
            <person name="Silverstein K.A."/>
            <person name="Tang H."/>
            <person name="Rombauts S."/>
            <person name="Zhao P.X."/>
            <person name="Zhou P."/>
            <person name="Barbe V."/>
            <person name="Bardou P."/>
            <person name="Bechner M."/>
            <person name="Bellec A."/>
            <person name="Berger A."/>
            <person name="Berges H."/>
            <person name="Bidwell S."/>
            <person name="Bisseling T."/>
            <person name="Choisne N."/>
            <person name="Couloux A."/>
            <person name="Denny R."/>
            <person name="Deshpande S."/>
            <person name="Dai X."/>
            <person name="Doyle J.J."/>
            <person name="Dudez A.M."/>
            <person name="Farmer A.D."/>
            <person name="Fouteau S."/>
            <person name="Franken C."/>
            <person name="Gibelin C."/>
            <person name="Gish J."/>
            <person name="Goldstein S."/>
            <person name="Gonzalez A.J."/>
            <person name="Green P.J."/>
            <person name="Hallab A."/>
            <person name="Hartog M."/>
            <person name="Hua A."/>
            <person name="Humphray S.J."/>
            <person name="Jeong D.H."/>
            <person name="Jing Y."/>
            <person name="Jocker A."/>
            <person name="Kenton S.M."/>
            <person name="Kim D.J."/>
            <person name="Klee K."/>
            <person name="Lai H."/>
            <person name="Lang C."/>
            <person name="Lin S."/>
            <person name="Macmil S.L."/>
            <person name="Magdelenat G."/>
            <person name="Matthews L."/>
            <person name="McCorrison J."/>
            <person name="Monaghan E.L."/>
            <person name="Mun J.H."/>
            <person name="Najar F.Z."/>
            <person name="Nicholson C."/>
            <person name="Noirot C."/>
            <person name="O'Bleness M."/>
            <person name="Paule C.R."/>
            <person name="Poulain J."/>
            <person name="Prion F."/>
            <person name="Qin B."/>
            <person name="Qu C."/>
            <person name="Retzel E.F."/>
            <person name="Riddle C."/>
            <person name="Sallet E."/>
            <person name="Samain S."/>
            <person name="Samson N."/>
            <person name="Sanders I."/>
            <person name="Saurat O."/>
            <person name="Scarpelli C."/>
            <person name="Schiex T."/>
            <person name="Segurens B."/>
            <person name="Severin A.J."/>
            <person name="Sherrier D.J."/>
            <person name="Shi R."/>
            <person name="Sims S."/>
            <person name="Singer S.R."/>
            <person name="Sinharoy S."/>
            <person name="Sterck L."/>
            <person name="Viollet A."/>
            <person name="Wang B.B."/>
            <person name="Wang K."/>
            <person name="Wang M."/>
            <person name="Wang X."/>
            <person name="Warfsmann J."/>
            <person name="Weissenbach J."/>
            <person name="White D.D."/>
            <person name="White J.D."/>
            <person name="Wiley G.B."/>
            <person name="Wincker P."/>
            <person name="Xing Y."/>
            <person name="Yang L."/>
            <person name="Yao Z."/>
            <person name="Ying F."/>
            <person name="Zhai J."/>
            <person name="Zhou L."/>
            <person name="Zuber A."/>
            <person name="Denarie J."/>
            <person name="Dixon R.A."/>
            <person name="May G.D."/>
            <person name="Schwartz D.C."/>
            <person name="Rogers J."/>
            <person name="Quetier F."/>
            <person name="Town C.D."/>
            <person name="Roe B.A."/>
        </authorList>
    </citation>
    <scope>NUCLEOTIDE SEQUENCE [LARGE SCALE GENOMIC DNA]</scope>
    <source>
        <strain evidence="1">A17</strain>
        <strain evidence="2 3">cv. Jemalong A17</strain>
    </source>
</reference>
<dbReference type="Proteomes" id="UP000002051">
    <property type="component" value="Chromosome 5"/>
</dbReference>
<sequence>MRLWFILTRKLYMHLQQPVKGHRYIYSSPSLNKHERLRVQVMFTAVDSVHALGHSEVIGKEEK</sequence>
<dbReference type="HOGENOM" id="CLU_2889165_0_0_1"/>
<gene>
    <name evidence="1" type="ordered locus">MTR_5g011430</name>
</gene>
<dbReference type="PaxDb" id="3880-AES94164"/>
<reference evidence="2" key="3">
    <citation type="submission" date="2015-04" db="UniProtKB">
        <authorList>
            <consortium name="EnsemblPlants"/>
        </authorList>
    </citation>
    <scope>IDENTIFICATION</scope>
    <source>
        <strain evidence="2">cv. Jemalong A17</strain>
    </source>
</reference>